<feature type="region of interest" description="Disordered" evidence="1">
    <location>
        <begin position="844"/>
        <end position="935"/>
    </location>
</feature>
<organism evidence="2 3">
    <name type="scientific">Hydatigena taeniaeformis</name>
    <name type="common">Feline tapeworm</name>
    <name type="synonym">Taenia taeniaeformis</name>
    <dbReference type="NCBI Taxonomy" id="6205"/>
    <lineage>
        <taxon>Eukaryota</taxon>
        <taxon>Metazoa</taxon>
        <taxon>Spiralia</taxon>
        <taxon>Lophotrochozoa</taxon>
        <taxon>Platyhelminthes</taxon>
        <taxon>Cestoda</taxon>
        <taxon>Eucestoda</taxon>
        <taxon>Cyclophyllidea</taxon>
        <taxon>Taeniidae</taxon>
        <taxon>Hydatigera</taxon>
    </lineage>
</organism>
<reference evidence="2 3" key="1">
    <citation type="submission" date="2018-11" db="EMBL/GenBank/DDBJ databases">
        <authorList>
            <consortium name="Pathogen Informatics"/>
        </authorList>
    </citation>
    <scope>NUCLEOTIDE SEQUENCE [LARGE SCALE GENOMIC DNA]</scope>
</reference>
<feature type="compositionally biased region" description="Low complexity" evidence="1">
    <location>
        <begin position="141"/>
        <end position="158"/>
    </location>
</feature>
<feature type="region of interest" description="Disordered" evidence="1">
    <location>
        <begin position="596"/>
        <end position="635"/>
    </location>
</feature>
<feature type="region of interest" description="Disordered" evidence="1">
    <location>
        <begin position="504"/>
        <end position="526"/>
    </location>
</feature>
<feature type="compositionally biased region" description="Low complexity" evidence="1">
    <location>
        <begin position="250"/>
        <end position="262"/>
    </location>
</feature>
<dbReference type="EMBL" id="UYWX01001732">
    <property type="protein sequence ID" value="VDM21608.1"/>
    <property type="molecule type" value="Genomic_DNA"/>
</dbReference>
<accession>A0A3P7GFP5</accession>
<feature type="region of interest" description="Disordered" evidence="1">
    <location>
        <begin position="767"/>
        <end position="786"/>
    </location>
</feature>
<feature type="compositionally biased region" description="Polar residues" evidence="1">
    <location>
        <begin position="870"/>
        <end position="894"/>
    </location>
</feature>
<evidence type="ECO:0000313" key="2">
    <source>
        <dbReference type="EMBL" id="VDM21608.1"/>
    </source>
</evidence>
<name>A0A3P7GFP5_HYDTA</name>
<feature type="region of interest" description="Disordered" evidence="1">
    <location>
        <begin position="1"/>
        <end position="61"/>
    </location>
</feature>
<feature type="region of interest" description="Disordered" evidence="1">
    <location>
        <begin position="798"/>
        <end position="825"/>
    </location>
</feature>
<feature type="compositionally biased region" description="Polar residues" evidence="1">
    <location>
        <begin position="279"/>
        <end position="294"/>
    </location>
</feature>
<feature type="compositionally biased region" description="Low complexity" evidence="1">
    <location>
        <begin position="807"/>
        <end position="825"/>
    </location>
</feature>
<evidence type="ECO:0000256" key="1">
    <source>
        <dbReference type="SAM" id="MobiDB-lite"/>
    </source>
</evidence>
<feature type="compositionally biased region" description="Polar residues" evidence="1">
    <location>
        <begin position="688"/>
        <end position="704"/>
    </location>
</feature>
<dbReference type="AlphaFoldDB" id="A0A3P7GFP5"/>
<feature type="compositionally biased region" description="Low complexity" evidence="1">
    <location>
        <begin position="853"/>
        <end position="866"/>
    </location>
</feature>
<feature type="compositionally biased region" description="Polar residues" evidence="1">
    <location>
        <begin position="596"/>
        <end position="616"/>
    </location>
</feature>
<sequence>MAGNEVIARAKTNTKMGANSSFSTPSNGASRGVGGTASAARKTGSGGSVSSTSKAIPLQSLPTPQPLMLAKVTNPNLAVKASASNNSNVSKIVASQSTSWGAAKSTQRCNFASVAAAGAISSSQQQQQSSASKESKNRAKSSASTSSPSSQQQPSAQSNPVSLLSVTIAALSECTKNASIFSTAPISLLDEQSFPPLSTTSACMVTTSTTVTNKAAETSHAPPRKMSLPTLQTEGSPSLSAPTTSPPLAAPASSTGAAAPSSCGGIGGLMDKKPRKQSESTAIPGSGETSTLQASKPPVSLPQPAPIGSSRPFARAPGSERSANRHAGLSSASISATPGLATSLAGATSAKRVNPITTMAFGGGGGTGSDNVFIGRPSNTSGSLNPLPQPLVTVENLEGLFPTSQQSMLHSASTSMNQFDVTPNAMWSNFGTGGGNDTPFSSSYDYVGGRGANPGNASNNSVNASSNYASLLQNLGIRNFESIVNAAMMEDNIFPPHLQSSYRLSQQSQLGRGGGGSVACKPSGTSSSTTAADSFMAAAFSNASNPNRVGGGNSVFTQRDYALFNGANSTSSISNSNNNNPSNAFLSSRLNPVNSAQQMVQQPPGNLQAKSQQTFLQQQHHPQHHHQSFNLGMSSSQLPLDQSLYLGTSGGGHATYPGTGSSLPSASGGGSSNYTFSSVGRVYPPLPQRQQQEAQPPTSHQQPTPIGAERRRPQGVSNSAGVVTTTTDVAGQSVGSAQNVFNPVAAAANQAFVALLLQQQQQQQHQQHQQTLQETAVGGGSTWPQTLQSLQHQGSFWSQGLSGGLGASSTPSQQQQQQQHQQSLMANTAAAVAALANLCPWPSQPSGPGGVPSNGSSINNNNGNSGATWMMSTPFHQASQATFQPSQLRSQPPQANAAVASSIPTPLQPPSSTSVVVEDQQAPPPPPPTQQKQQQ</sequence>
<keyword evidence="3" id="KW-1185">Reference proteome</keyword>
<protein>
    <submittedName>
        <fullName evidence="2">Uncharacterized protein</fullName>
    </submittedName>
</protein>
<dbReference type="Proteomes" id="UP000274429">
    <property type="component" value="Unassembled WGS sequence"/>
</dbReference>
<feature type="compositionally biased region" description="Polar residues" evidence="1">
    <location>
        <begin position="902"/>
        <end position="915"/>
    </location>
</feature>
<feature type="compositionally biased region" description="Low complexity" evidence="1">
    <location>
        <begin position="122"/>
        <end position="132"/>
    </location>
</feature>
<feature type="region of interest" description="Disordered" evidence="1">
    <location>
        <begin position="122"/>
        <end position="159"/>
    </location>
</feature>
<feature type="region of interest" description="Disordered" evidence="1">
    <location>
        <begin position="656"/>
        <end position="719"/>
    </location>
</feature>
<evidence type="ECO:0000313" key="3">
    <source>
        <dbReference type="Proteomes" id="UP000274429"/>
    </source>
</evidence>
<feature type="region of interest" description="Disordered" evidence="1">
    <location>
        <begin position="212"/>
        <end position="331"/>
    </location>
</feature>
<proteinExistence type="predicted"/>
<feature type="compositionally biased region" description="Polar residues" evidence="1">
    <location>
        <begin position="11"/>
        <end position="29"/>
    </location>
</feature>
<gene>
    <name evidence="2" type="ORF">TTAC_LOCUS2956</name>
</gene>